<evidence type="ECO:0000256" key="1">
    <source>
        <dbReference type="SAM" id="Phobius"/>
    </source>
</evidence>
<sequence>MKAVLKIEFQRLFRSVTFYISMGIGLILTMTQFVMVGLQESMHILDAYSPKGISEPYGVFSSYFGMAGPPLVYRQIYYLILPILAVFAYATTFCADHNSGYVKNLYTRTNKKYYYAAKYIVSCTAGGLVATIPLVVNLIANMMVLPSLKPVAALGCYAGNGIALWGDIFYTHPYIFMVLYLILIFFYQFIFVSLALLLSTWVNNRFLITLFPFLLNYFSYMMLSFIKKAKYSPIIIMDMTRINALRFGPVVLECVCLTVLFGGVYFWRQKKDEGL</sequence>
<dbReference type="EMBL" id="JBBMFS010000012">
    <property type="protein sequence ID" value="MEQ2555793.1"/>
    <property type="molecule type" value="Genomic_DNA"/>
</dbReference>
<feature type="transmembrane region" description="Helical" evidence="1">
    <location>
        <begin position="76"/>
        <end position="95"/>
    </location>
</feature>
<keyword evidence="1" id="KW-0812">Transmembrane</keyword>
<feature type="transmembrane region" description="Helical" evidence="1">
    <location>
        <begin position="12"/>
        <end position="35"/>
    </location>
</feature>
<accession>A0ABV1H7V3</accession>
<proteinExistence type="predicted"/>
<keyword evidence="1" id="KW-0472">Membrane</keyword>
<name>A0ABV1H7V3_9FIRM</name>
<comment type="caution">
    <text evidence="2">The sequence shown here is derived from an EMBL/GenBank/DDBJ whole genome shotgun (WGS) entry which is preliminary data.</text>
</comment>
<feature type="transmembrane region" description="Helical" evidence="1">
    <location>
        <begin position="247"/>
        <end position="267"/>
    </location>
</feature>
<feature type="transmembrane region" description="Helical" evidence="1">
    <location>
        <begin position="151"/>
        <end position="170"/>
    </location>
</feature>
<gene>
    <name evidence="2" type="ORF">WMO37_12405</name>
</gene>
<keyword evidence="3" id="KW-1185">Reference proteome</keyword>
<feature type="transmembrane region" description="Helical" evidence="1">
    <location>
        <begin position="116"/>
        <end position="139"/>
    </location>
</feature>
<reference evidence="2" key="1">
    <citation type="submission" date="2024-03" db="EMBL/GenBank/DDBJ databases">
        <title>Human intestinal bacterial collection.</title>
        <authorList>
            <person name="Pauvert C."/>
            <person name="Hitch T.C.A."/>
            <person name="Clavel T."/>
        </authorList>
    </citation>
    <scope>NUCLEOTIDE SEQUENCE [LARGE SCALE GENOMIC DNA]</scope>
    <source>
        <strain evidence="2">CLA-AA-H89B</strain>
    </source>
</reference>
<evidence type="ECO:0008006" key="4">
    <source>
        <dbReference type="Google" id="ProtNLM"/>
    </source>
</evidence>
<keyword evidence="1" id="KW-1133">Transmembrane helix</keyword>
<organism evidence="2 3">
    <name type="scientific">Lachnospira intestinalis</name>
    <dbReference type="NCBI Taxonomy" id="3133158"/>
    <lineage>
        <taxon>Bacteria</taxon>
        <taxon>Bacillati</taxon>
        <taxon>Bacillota</taxon>
        <taxon>Clostridia</taxon>
        <taxon>Lachnospirales</taxon>
        <taxon>Lachnospiraceae</taxon>
        <taxon>Lachnospira</taxon>
    </lineage>
</organism>
<evidence type="ECO:0000313" key="2">
    <source>
        <dbReference type="EMBL" id="MEQ2555793.1"/>
    </source>
</evidence>
<feature type="transmembrane region" description="Helical" evidence="1">
    <location>
        <begin position="177"/>
        <end position="200"/>
    </location>
</feature>
<protein>
    <recommendedName>
        <fullName evidence="4">ABC-2 family transporter protein</fullName>
    </recommendedName>
</protein>
<evidence type="ECO:0000313" key="3">
    <source>
        <dbReference type="Proteomes" id="UP001546774"/>
    </source>
</evidence>
<dbReference type="Proteomes" id="UP001546774">
    <property type="component" value="Unassembled WGS sequence"/>
</dbReference>
<feature type="transmembrane region" description="Helical" evidence="1">
    <location>
        <begin position="206"/>
        <end position="226"/>
    </location>
</feature>